<dbReference type="OrthoDB" id="9798746at2"/>
<sequence>MSIKIIVATHKKYRMPKDSMYIPIHVGREGKDDLGYIGDNTGDHISMKNPNYCELTAVYWAWKNLNADFIGLVHYRRHFCDQSFFIGSAKSKWSHILSEEKVRTLLDKYDVILPKKRHYWIETSQSHYEHAHNGEDLLQTRKIIEKKYPEYIKYFDEEMNKTASHRFNMFIMKEPLFHNYCEWMFDILFQLEKDIDISNYSPKEARVFGYISERLLDVWISKNSINYVELPVMFMEKQNWIKKIFNFLKRRFKNLQTYNK</sequence>
<dbReference type="RefSeq" id="WP_010023326.1">
    <property type="nucleotide sequence ID" value="NZ_AFVQ02000061.1"/>
</dbReference>
<proteinExistence type="predicted"/>
<organism evidence="2 3">
    <name type="scientific">Sporolactobacillus inulinus CASD</name>
    <dbReference type="NCBI Taxonomy" id="1069536"/>
    <lineage>
        <taxon>Bacteria</taxon>
        <taxon>Bacillati</taxon>
        <taxon>Bacillota</taxon>
        <taxon>Bacilli</taxon>
        <taxon>Bacillales</taxon>
        <taxon>Sporolactobacillaceae</taxon>
        <taxon>Sporolactobacillus</taxon>
    </lineage>
</organism>
<dbReference type="STRING" id="1069536.SINU_05140"/>
<accession>A0A0U1QQ98</accession>
<keyword evidence="3" id="KW-1185">Reference proteome</keyword>
<reference evidence="2 3" key="1">
    <citation type="journal article" date="2011" name="J. Bacteriol.">
        <title>Draft genome sequence of Sporolactobacillus inulinus strain CASD, an efficient D-lactic acid-producing bacterium with high-concentration lactate tolerance capability.</title>
        <authorList>
            <person name="Yu B."/>
            <person name="Su F."/>
            <person name="Wang L."/>
            <person name="Xu K."/>
            <person name="Zhao B."/>
            <person name="Xu P."/>
        </authorList>
    </citation>
    <scope>NUCLEOTIDE SEQUENCE [LARGE SCALE GENOMIC DNA]</scope>
    <source>
        <strain evidence="2 3">CASD</strain>
    </source>
</reference>
<evidence type="ECO:0000259" key="1">
    <source>
        <dbReference type="Pfam" id="PF14393"/>
    </source>
</evidence>
<dbReference type="EMBL" id="AFVQ02000061">
    <property type="protein sequence ID" value="KLI02997.1"/>
    <property type="molecule type" value="Genomic_DNA"/>
</dbReference>
<protein>
    <submittedName>
        <fullName evidence="2">Exopolysaccharide biosynthesis protein</fullName>
    </submittedName>
</protein>
<dbReference type="AlphaFoldDB" id="A0A0U1QQ98"/>
<dbReference type="InterPro" id="IPR025536">
    <property type="entry name" value="DUF4422"/>
</dbReference>
<dbReference type="Proteomes" id="UP000035553">
    <property type="component" value="Unassembled WGS sequence"/>
</dbReference>
<feature type="domain" description="DUF4422" evidence="1">
    <location>
        <begin position="4"/>
        <end position="223"/>
    </location>
</feature>
<comment type="caution">
    <text evidence="2">The sequence shown here is derived from an EMBL/GenBank/DDBJ whole genome shotgun (WGS) entry which is preliminary data.</text>
</comment>
<gene>
    <name evidence="2" type="ORF">SINU_05140</name>
</gene>
<name>A0A0U1QQ98_9BACL</name>
<dbReference type="Pfam" id="PF14393">
    <property type="entry name" value="DUF4422"/>
    <property type="match status" value="1"/>
</dbReference>
<evidence type="ECO:0000313" key="3">
    <source>
        <dbReference type="Proteomes" id="UP000035553"/>
    </source>
</evidence>
<evidence type="ECO:0000313" key="2">
    <source>
        <dbReference type="EMBL" id="KLI02997.1"/>
    </source>
</evidence>